<evidence type="ECO:0000256" key="4">
    <source>
        <dbReference type="PROSITE-ProRule" id="PRU00601"/>
    </source>
</evidence>
<evidence type="ECO:0000256" key="3">
    <source>
        <dbReference type="ARBA" id="ARBA00022833"/>
    </source>
</evidence>
<dbReference type="SUPFAM" id="SSF57850">
    <property type="entry name" value="RING/U-box"/>
    <property type="match status" value="1"/>
</dbReference>
<accession>A0A6P8I5B1</accession>
<dbReference type="PANTHER" id="PTHR21319">
    <property type="entry name" value="RING FINGER AND CHY ZINC FINGER DOMAIN-CONTAINING PROTEIN 1"/>
    <property type="match status" value="1"/>
</dbReference>
<evidence type="ECO:0000259" key="6">
    <source>
        <dbReference type="PROSITE" id="PS51266"/>
    </source>
</evidence>
<dbReference type="PROSITE" id="PS51270">
    <property type="entry name" value="ZF_CTCHY"/>
    <property type="match status" value="1"/>
</dbReference>
<evidence type="ECO:0000256" key="2">
    <source>
        <dbReference type="ARBA" id="ARBA00022771"/>
    </source>
</evidence>
<dbReference type="KEGG" id="aten:116296128"/>
<dbReference type="InterPro" id="IPR017921">
    <property type="entry name" value="Znf_CTCHY"/>
</dbReference>
<dbReference type="GO" id="GO:0016567">
    <property type="term" value="P:protein ubiquitination"/>
    <property type="evidence" value="ECO:0007669"/>
    <property type="project" value="TreeGrafter"/>
</dbReference>
<evidence type="ECO:0000259" key="5">
    <source>
        <dbReference type="PROSITE" id="PS50089"/>
    </source>
</evidence>
<dbReference type="InterPro" id="IPR037274">
    <property type="entry name" value="Znf_CHY_sf"/>
</dbReference>
<dbReference type="Proteomes" id="UP000515163">
    <property type="component" value="Unplaced"/>
</dbReference>
<dbReference type="OrthoDB" id="5947472at2759"/>
<dbReference type="GeneID" id="116296128"/>
<dbReference type="InterPro" id="IPR001841">
    <property type="entry name" value="Znf_RING"/>
</dbReference>
<dbReference type="InterPro" id="IPR013083">
    <property type="entry name" value="Znf_RING/FYVE/PHD"/>
</dbReference>
<dbReference type="GO" id="GO:0005634">
    <property type="term" value="C:nucleus"/>
    <property type="evidence" value="ECO:0007669"/>
    <property type="project" value="TreeGrafter"/>
</dbReference>
<protein>
    <submittedName>
        <fullName evidence="9">E3 ubiquitin-protein ligase RZFP34-like</fullName>
    </submittedName>
</protein>
<evidence type="ECO:0000256" key="1">
    <source>
        <dbReference type="ARBA" id="ARBA00022723"/>
    </source>
</evidence>
<keyword evidence="2 4" id="KW-0863">Zinc-finger</keyword>
<dbReference type="InterPro" id="IPR008913">
    <property type="entry name" value="Znf_CHY"/>
</dbReference>
<dbReference type="AlphaFoldDB" id="A0A6P8I5B1"/>
<keyword evidence="8" id="KW-1185">Reference proteome</keyword>
<dbReference type="SMART" id="SM00184">
    <property type="entry name" value="RING"/>
    <property type="match status" value="1"/>
</dbReference>
<name>A0A6P8I5B1_ACTTE</name>
<feature type="domain" description="RING-type" evidence="5">
    <location>
        <begin position="187"/>
        <end position="227"/>
    </location>
</feature>
<dbReference type="Gene3D" id="3.30.40.10">
    <property type="entry name" value="Zinc/RING finger domain, C3HC4 (zinc finger)"/>
    <property type="match status" value="1"/>
</dbReference>
<sequence>MEEIPLSPVETCRDTGRDTDLEYEENYCPHYQRSTCLLHFSCCEHDNFFPCHKCHNERISSPSDVSCKLMVENETMNGEKRKELLRTVNHSQAKSLDADTIKCTYCQELQTISSRCTKCSKDFAPYFCEKCKIFVNNMEMDPYHCDDCGICRANKSNHQHCHKCNLCLEKQLYKDHKCMEDSGHDMCAVCLETVFCGCCFLPCSHKLHQECALGLIQHGSLDCPICRRTFAVEIKRETGTCEAIVNYCKSKGKRLLSFFNVLE</sequence>
<dbReference type="PANTHER" id="PTHR21319:SF53">
    <property type="entry name" value="RING FINGER AND CHY ZINC FINGER DOMAIN-CONTAINING PROTEIN 1"/>
    <property type="match status" value="1"/>
</dbReference>
<dbReference type="GO" id="GO:0008270">
    <property type="term" value="F:zinc ion binding"/>
    <property type="evidence" value="ECO:0007669"/>
    <property type="project" value="UniProtKB-KW"/>
</dbReference>
<evidence type="ECO:0000313" key="8">
    <source>
        <dbReference type="Proteomes" id="UP000515163"/>
    </source>
</evidence>
<dbReference type="PROSITE" id="PS50089">
    <property type="entry name" value="ZF_RING_2"/>
    <property type="match status" value="1"/>
</dbReference>
<dbReference type="PROSITE" id="PS51266">
    <property type="entry name" value="ZF_CHY"/>
    <property type="match status" value="1"/>
</dbReference>
<dbReference type="SUPFAM" id="SSF161245">
    <property type="entry name" value="Zinc hairpin stack"/>
    <property type="match status" value="1"/>
</dbReference>
<keyword evidence="3" id="KW-0862">Zinc</keyword>
<proteinExistence type="predicted"/>
<evidence type="ECO:0000313" key="9">
    <source>
        <dbReference type="RefSeq" id="XP_031559945.1"/>
    </source>
</evidence>
<dbReference type="InterPro" id="IPR037275">
    <property type="entry name" value="Znf_CTCHY_sf"/>
</dbReference>
<dbReference type="SUPFAM" id="SSF161219">
    <property type="entry name" value="CHY zinc finger-like"/>
    <property type="match status" value="1"/>
</dbReference>
<gene>
    <name evidence="9" type="primary">LOC116296128</name>
</gene>
<feature type="domain" description="CTCHY-type" evidence="7">
    <location>
        <begin position="123"/>
        <end position="186"/>
    </location>
</feature>
<organism evidence="8 9">
    <name type="scientific">Actinia tenebrosa</name>
    <name type="common">Australian red waratah sea anemone</name>
    <dbReference type="NCBI Taxonomy" id="6105"/>
    <lineage>
        <taxon>Eukaryota</taxon>
        <taxon>Metazoa</taxon>
        <taxon>Cnidaria</taxon>
        <taxon>Anthozoa</taxon>
        <taxon>Hexacorallia</taxon>
        <taxon>Actiniaria</taxon>
        <taxon>Actiniidae</taxon>
        <taxon>Actinia</taxon>
    </lineage>
</organism>
<dbReference type="GO" id="GO:0061630">
    <property type="term" value="F:ubiquitin protein ligase activity"/>
    <property type="evidence" value="ECO:0007669"/>
    <property type="project" value="TreeGrafter"/>
</dbReference>
<feature type="domain" description="CHY-type" evidence="6">
    <location>
        <begin position="21"/>
        <end position="121"/>
    </location>
</feature>
<dbReference type="InParanoid" id="A0A6P8I5B1"/>
<dbReference type="RefSeq" id="XP_031559945.1">
    <property type="nucleotide sequence ID" value="XM_031704085.1"/>
</dbReference>
<evidence type="ECO:0000259" key="7">
    <source>
        <dbReference type="PROSITE" id="PS51270"/>
    </source>
</evidence>
<dbReference type="GO" id="GO:0006511">
    <property type="term" value="P:ubiquitin-dependent protein catabolic process"/>
    <property type="evidence" value="ECO:0007669"/>
    <property type="project" value="TreeGrafter"/>
</dbReference>
<reference evidence="9" key="1">
    <citation type="submission" date="2025-08" db="UniProtKB">
        <authorList>
            <consortium name="RefSeq"/>
        </authorList>
    </citation>
    <scope>IDENTIFICATION</scope>
    <source>
        <tissue evidence="9">Tentacle</tissue>
    </source>
</reference>
<dbReference type="CDD" id="cd16448">
    <property type="entry name" value="RING-H2"/>
    <property type="match status" value="1"/>
</dbReference>
<keyword evidence="1" id="KW-0479">Metal-binding</keyword>